<dbReference type="GO" id="GO:0015267">
    <property type="term" value="F:channel activity"/>
    <property type="evidence" value="ECO:0007669"/>
    <property type="project" value="InterPro"/>
</dbReference>
<dbReference type="EMBL" id="JAYWIO010000006">
    <property type="protein sequence ID" value="KAK7255142.1"/>
    <property type="molecule type" value="Genomic_DNA"/>
</dbReference>
<dbReference type="PANTHER" id="PTHR45724">
    <property type="entry name" value="AQUAPORIN NIP2-1"/>
    <property type="match status" value="1"/>
</dbReference>
<feature type="transmembrane region" description="Helical" evidence="9">
    <location>
        <begin position="158"/>
        <end position="180"/>
    </location>
</feature>
<comment type="similarity">
    <text evidence="7">Belongs to the MIP/aquaporin (TC 1.A.8) family. NIP (TC 1.A.8.12) subfamily.</text>
</comment>
<sequence>MDNEEIPSVPSTPATPGTPGAPLFGGFRSERNNNNGIINGLARKSLLKSCKCFSVEEWTLEDGGLPKVTCSLPPPPVPLARKVGAEFIGTFILMFAGTAAAIVNQKTQGSETLIGCAATTGLAVMVIILSTGHISGAHLNPAVTISFAALKHFPWKNVPMYIGAQILASICAAFALKGIYHPFMSGGVTVPTVAYGQAFALEFIISFNLMFVVTAVATDTRAVGELAGIAVGATVMLNILIAGPASGGSMNPVRTLGPAIATNNYKAIWVYLIAPILGALGGAGAYTAVKLPDEDDNLQAKVPSNPGSFRRLEVVCIDANPWGGHNLAFDKANGLSDRPVTKRRTKDPIEEQGGLMTRAKLKKAQEELKQFLRRPSFFLRRPSFFLVVPPSCRPSSLSLSPSTVPLPPSSSSAVPPLLVFHFRRRLLLVPVPQVATVQPLLISASQPQESIQEVEAANTVSVFVELSLSFDLENGRWVGRKRLSYSGNMRRVLREYQICNLLDEKFWECGQCLGHGFYAFRERDAHSGSDACFSKYGLAYVLGTNVCVLGTQRYLAYIEIRPIPSGIWTYEEHRATFEGEVEITLYHPNPLVRVRPRRFRIPLVYTMHVHPFIHIEDHPRLDQCVDFIVFVLELPLVLVRPGLMRAGSDRRCKEARTRSDSWQASKGGVHR</sequence>
<dbReference type="InterPro" id="IPR022357">
    <property type="entry name" value="MIP_CS"/>
</dbReference>
<dbReference type="SUPFAM" id="SSF81338">
    <property type="entry name" value="Aquaporin-like"/>
    <property type="match status" value="1"/>
</dbReference>
<dbReference type="PANTHER" id="PTHR45724:SF19">
    <property type="entry name" value="AQUAPORIN NIP6-1"/>
    <property type="match status" value="1"/>
</dbReference>
<feature type="region of interest" description="Disordered" evidence="8">
    <location>
        <begin position="650"/>
        <end position="671"/>
    </location>
</feature>
<evidence type="ECO:0000313" key="11">
    <source>
        <dbReference type="Proteomes" id="UP001372338"/>
    </source>
</evidence>
<comment type="caution">
    <text evidence="10">The sequence shown here is derived from an EMBL/GenBank/DDBJ whole genome shotgun (WGS) entry which is preliminary data.</text>
</comment>
<dbReference type="FunFam" id="1.20.1080.10:FF:000013">
    <property type="entry name" value="Aquaporin NIP2-1"/>
    <property type="match status" value="1"/>
</dbReference>
<evidence type="ECO:0000256" key="5">
    <source>
        <dbReference type="ARBA" id="ARBA00022989"/>
    </source>
</evidence>
<evidence type="ECO:0000256" key="3">
    <source>
        <dbReference type="ARBA" id="ARBA00022692"/>
    </source>
</evidence>
<dbReference type="PROSITE" id="PS00221">
    <property type="entry name" value="MIP"/>
    <property type="match status" value="1"/>
</dbReference>
<dbReference type="PRINTS" id="PR00783">
    <property type="entry name" value="MINTRINSICP"/>
</dbReference>
<evidence type="ECO:0000256" key="9">
    <source>
        <dbReference type="SAM" id="Phobius"/>
    </source>
</evidence>
<dbReference type="InterPro" id="IPR000425">
    <property type="entry name" value="MIP"/>
</dbReference>
<dbReference type="Pfam" id="PF00230">
    <property type="entry name" value="MIP"/>
    <property type="match status" value="1"/>
</dbReference>
<dbReference type="AlphaFoldDB" id="A0AAN9HV49"/>
<feature type="transmembrane region" description="Helical" evidence="9">
    <location>
        <begin position="83"/>
        <end position="103"/>
    </location>
</feature>
<dbReference type="Gene3D" id="1.20.1080.10">
    <property type="entry name" value="Glycerol uptake facilitator protein"/>
    <property type="match status" value="1"/>
</dbReference>
<evidence type="ECO:0000256" key="4">
    <source>
        <dbReference type="ARBA" id="ARBA00022737"/>
    </source>
</evidence>
<keyword evidence="6 9" id="KW-0472">Membrane</keyword>
<keyword evidence="2" id="KW-0813">Transport</keyword>
<reference evidence="10 11" key="1">
    <citation type="submission" date="2024-01" db="EMBL/GenBank/DDBJ databases">
        <title>The genomes of 5 underutilized Papilionoideae crops provide insights into root nodulation and disease resistanc.</title>
        <authorList>
            <person name="Yuan L."/>
        </authorList>
    </citation>
    <scope>NUCLEOTIDE SEQUENCE [LARGE SCALE GENOMIC DNA]</scope>
    <source>
        <strain evidence="10">ZHUSHIDOU_FW_LH</strain>
        <tissue evidence="10">Leaf</tissue>
    </source>
</reference>
<evidence type="ECO:0000256" key="8">
    <source>
        <dbReference type="SAM" id="MobiDB-lite"/>
    </source>
</evidence>
<feature type="compositionally biased region" description="Low complexity" evidence="8">
    <location>
        <begin position="7"/>
        <end position="22"/>
    </location>
</feature>
<dbReference type="GO" id="GO:0016020">
    <property type="term" value="C:membrane"/>
    <property type="evidence" value="ECO:0007669"/>
    <property type="project" value="UniProtKB-SubCell"/>
</dbReference>
<evidence type="ECO:0000313" key="10">
    <source>
        <dbReference type="EMBL" id="KAK7255142.1"/>
    </source>
</evidence>
<feature type="transmembrane region" description="Helical" evidence="9">
    <location>
        <begin position="192"/>
        <end position="214"/>
    </location>
</feature>
<evidence type="ECO:0000256" key="2">
    <source>
        <dbReference type="ARBA" id="ARBA00022448"/>
    </source>
</evidence>
<dbReference type="InterPro" id="IPR034294">
    <property type="entry name" value="Aquaporin_transptr"/>
</dbReference>
<dbReference type="Proteomes" id="UP001372338">
    <property type="component" value="Unassembled WGS sequence"/>
</dbReference>
<evidence type="ECO:0000256" key="6">
    <source>
        <dbReference type="ARBA" id="ARBA00023136"/>
    </source>
</evidence>
<dbReference type="GO" id="GO:0046715">
    <property type="term" value="F:active borate transmembrane transporter activity"/>
    <property type="evidence" value="ECO:0007669"/>
    <property type="project" value="UniProtKB-ARBA"/>
</dbReference>
<feature type="region of interest" description="Disordered" evidence="8">
    <location>
        <begin position="1"/>
        <end position="26"/>
    </location>
</feature>
<dbReference type="CDD" id="cd00333">
    <property type="entry name" value="MIP"/>
    <property type="match status" value="1"/>
</dbReference>
<feature type="transmembrane region" description="Helical" evidence="9">
    <location>
        <begin position="268"/>
        <end position="289"/>
    </location>
</feature>
<dbReference type="InterPro" id="IPR023271">
    <property type="entry name" value="Aquaporin-like"/>
</dbReference>
<keyword evidence="11" id="KW-1185">Reference proteome</keyword>
<feature type="transmembrane region" description="Helical" evidence="9">
    <location>
        <begin position="226"/>
        <end position="247"/>
    </location>
</feature>
<name>A0AAN9HV49_CROPI</name>
<evidence type="ECO:0000256" key="7">
    <source>
        <dbReference type="ARBA" id="ARBA00060753"/>
    </source>
</evidence>
<keyword evidence="3 9" id="KW-0812">Transmembrane</keyword>
<keyword evidence="4" id="KW-0677">Repeat</keyword>
<protein>
    <recommendedName>
        <fullName evidence="12">Aquaporin NIP6-1</fullName>
    </recommendedName>
</protein>
<evidence type="ECO:0000256" key="1">
    <source>
        <dbReference type="ARBA" id="ARBA00004141"/>
    </source>
</evidence>
<proteinExistence type="inferred from homology"/>
<comment type="subcellular location">
    <subcellularLocation>
        <location evidence="1">Membrane</location>
        <topology evidence="1">Multi-pass membrane protein</topology>
    </subcellularLocation>
</comment>
<feature type="transmembrane region" description="Helical" evidence="9">
    <location>
        <begin position="115"/>
        <end position="138"/>
    </location>
</feature>
<feature type="compositionally biased region" description="Basic and acidic residues" evidence="8">
    <location>
        <begin position="650"/>
        <end position="659"/>
    </location>
</feature>
<organism evidence="10 11">
    <name type="scientific">Crotalaria pallida</name>
    <name type="common">Smooth rattlebox</name>
    <name type="synonym">Crotalaria striata</name>
    <dbReference type="NCBI Taxonomy" id="3830"/>
    <lineage>
        <taxon>Eukaryota</taxon>
        <taxon>Viridiplantae</taxon>
        <taxon>Streptophyta</taxon>
        <taxon>Embryophyta</taxon>
        <taxon>Tracheophyta</taxon>
        <taxon>Spermatophyta</taxon>
        <taxon>Magnoliopsida</taxon>
        <taxon>eudicotyledons</taxon>
        <taxon>Gunneridae</taxon>
        <taxon>Pentapetalae</taxon>
        <taxon>rosids</taxon>
        <taxon>fabids</taxon>
        <taxon>Fabales</taxon>
        <taxon>Fabaceae</taxon>
        <taxon>Papilionoideae</taxon>
        <taxon>50 kb inversion clade</taxon>
        <taxon>genistoids sensu lato</taxon>
        <taxon>core genistoids</taxon>
        <taxon>Crotalarieae</taxon>
        <taxon>Crotalaria</taxon>
    </lineage>
</organism>
<gene>
    <name evidence="10" type="ORF">RIF29_28546</name>
</gene>
<accession>A0AAN9HV49</accession>
<evidence type="ECO:0008006" key="12">
    <source>
        <dbReference type="Google" id="ProtNLM"/>
    </source>
</evidence>
<keyword evidence="5 9" id="KW-1133">Transmembrane helix</keyword>